<gene>
    <name evidence="2" type="ORF">H9841_01565</name>
</gene>
<accession>A0A9D1Y6Q0</accession>
<name>A0A9D1Y6Q0_9FIRM</name>
<protein>
    <submittedName>
        <fullName evidence="2">PadR family transcriptional regulator</fullName>
    </submittedName>
</protein>
<dbReference type="PANTHER" id="PTHR33169:SF13">
    <property type="entry name" value="PADR-FAMILY TRANSCRIPTIONAL REGULATOR"/>
    <property type="match status" value="1"/>
</dbReference>
<reference evidence="2" key="1">
    <citation type="journal article" date="2021" name="PeerJ">
        <title>Extensive microbial diversity within the chicken gut microbiome revealed by metagenomics and culture.</title>
        <authorList>
            <person name="Gilroy R."/>
            <person name="Ravi A."/>
            <person name="Getino M."/>
            <person name="Pursley I."/>
            <person name="Horton D.L."/>
            <person name="Alikhan N.F."/>
            <person name="Baker D."/>
            <person name="Gharbi K."/>
            <person name="Hall N."/>
            <person name="Watson M."/>
            <person name="Adriaenssens E.M."/>
            <person name="Foster-Nyarko E."/>
            <person name="Jarju S."/>
            <person name="Secka A."/>
            <person name="Antonio M."/>
            <person name="Oren A."/>
            <person name="Chaudhuri R.R."/>
            <person name="La Ragione R."/>
            <person name="Hildebrand F."/>
            <person name="Pallen M.J."/>
        </authorList>
    </citation>
    <scope>NUCLEOTIDE SEQUENCE</scope>
    <source>
        <strain evidence="2">ChiBcec16_6824</strain>
    </source>
</reference>
<comment type="caution">
    <text evidence="2">The sequence shown here is derived from an EMBL/GenBank/DDBJ whole genome shotgun (WGS) entry which is preliminary data.</text>
</comment>
<evidence type="ECO:0000313" key="3">
    <source>
        <dbReference type="Proteomes" id="UP000823868"/>
    </source>
</evidence>
<dbReference type="Gene3D" id="1.10.10.10">
    <property type="entry name" value="Winged helix-like DNA-binding domain superfamily/Winged helix DNA-binding domain"/>
    <property type="match status" value="1"/>
</dbReference>
<reference evidence="2" key="2">
    <citation type="submission" date="2021-04" db="EMBL/GenBank/DDBJ databases">
        <authorList>
            <person name="Gilroy R."/>
        </authorList>
    </citation>
    <scope>NUCLEOTIDE SEQUENCE</scope>
    <source>
        <strain evidence="2">ChiBcec16_6824</strain>
    </source>
</reference>
<dbReference type="InterPro" id="IPR052509">
    <property type="entry name" value="Metal_resp_DNA-bind_regulator"/>
</dbReference>
<dbReference type="EMBL" id="DXDX01000032">
    <property type="protein sequence ID" value="HIY20575.1"/>
    <property type="molecule type" value="Genomic_DNA"/>
</dbReference>
<dbReference type="InterPro" id="IPR036390">
    <property type="entry name" value="WH_DNA-bd_sf"/>
</dbReference>
<evidence type="ECO:0000313" key="2">
    <source>
        <dbReference type="EMBL" id="HIY20575.1"/>
    </source>
</evidence>
<proteinExistence type="predicted"/>
<evidence type="ECO:0000259" key="1">
    <source>
        <dbReference type="Pfam" id="PF03551"/>
    </source>
</evidence>
<dbReference type="SUPFAM" id="SSF46785">
    <property type="entry name" value="Winged helix' DNA-binding domain"/>
    <property type="match status" value="1"/>
</dbReference>
<organism evidence="2 3">
    <name type="scientific">Candidatus Flavonifractor merdigallinarum</name>
    <dbReference type="NCBI Taxonomy" id="2838589"/>
    <lineage>
        <taxon>Bacteria</taxon>
        <taxon>Bacillati</taxon>
        <taxon>Bacillota</taxon>
        <taxon>Clostridia</taxon>
        <taxon>Eubacteriales</taxon>
        <taxon>Oscillospiraceae</taxon>
        <taxon>Flavonifractor</taxon>
    </lineage>
</organism>
<dbReference type="InterPro" id="IPR005149">
    <property type="entry name" value="Tscrpt_reg_PadR_N"/>
</dbReference>
<dbReference type="AlphaFoldDB" id="A0A9D1Y6Q0"/>
<dbReference type="PANTHER" id="PTHR33169">
    <property type="entry name" value="PADR-FAMILY TRANSCRIPTIONAL REGULATOR"/>
    <property type="match status" value="1"/>
</dbReference>
<dbReference type="InterPro" id="IPR036388">
    <property type="entry name" value="WH-like_DNA-bd_sf"/>
</dbReference>
<dbReference type="Proteomes" id="UP000823868">
    <property type="component" value="Unassembled WGS sequence"/>
</dbReference>
<feature type="domain" description="Transcription regulator PadR N-terminal" evidence="1">
    <location>
        <begin position="20"/>
        <end position="84"/>
    </location>
</feature>
<sequence>MPRMKFQTLTEQMYYILLCLSRECCGMDIMDRVPAMTGGRVQVGSGTLYHLLEEFVEAGMIRETKAEGRRRSYILTDQGRDRLHAEYRRICAQAEDYRRIFGEEAFQ</sequence>
<dbReference type="Pfam" id="PF03551">
    <property type="entry name" value="PadR"/>
    <property type="match status" value="1"/>
</dbReference>